<dbReference type="InterPro" id="IPR018968">
    <property type="entry name" value="Phasin"/>
</dbReference>
<dbReference type="NCBIfam" id="TIGR02809">
    <property type="entry name" value="phasin_3"/>
    <property type="match status" value="1"/>
</dbReference>
<evidence type="ECO:0000313" key="3">
    <source>
        <dbReference type="Proteomes" id="UP000653156"/>
    </source>
</evidence>
<dbReference type="InterPro" id="IPR014176">
    <property type="entry name" value="Phasin_subfam-3"/>
</dbReference>
<name>A0A892ZGL7_9NEIS</name>
<accession>A0A892ZGL7</accession>
<organism evidence="2 3">
    <name type="scientific">Paralysiella testudinis</name>
    <dbReference type="NCBI Taxonomy" id="2809020"/>
    <lineage>
        <taxon>Bacteria</taxon>
        <taxon>Pseudomonadati</taxon>
        <taxon>Pseudomonadota</taxon>
        <taxon>Betaproteobacteria</taxon>
        <taxon>Neisseriales</taxon>
        <taxon>Neisseriaceae</taxon>
        <taxon>Paralysiella</taxon>
    </lineage>
</organism>
<evidence type="ECO:0000313" key="2">
    <source>
        <dbReference type="EMBL" id="QRQ81783.1"/>
    </source>
</evidence>
<reference evidence="2" key="1">
    <citation type="submission" date="2021-02" db="EMBL/GenBank/DDBJ databases">
        <title>Neisseriaceae sp. 26B isolated from the cloaca of a Common Toad-headed Turtle (Mesoclemmys nasuta).</title>
        <authorList>
            <person name="Spergser J."/>
            <person name="Busse H.-J."/>
        </authorList>
    </citation>
    <scope>NUCLEOTIDE SEQUENCE</scope>
    <source>
        <strain evidence="2">26B</strain>
    </source>
</reference>
<gene>
    <name evidence="2" type="ORF">JQU52_14110</name>
</gene>
<dbReference type="RefSeq" id="WP_230339084.1">
    <property type="nucleotide sequence ID" value="NZ_CP069798.1"/>
</dbReference>
<keyword evidence="3" id="KW-1185">Reference proteome</keyword>
<proteinExistence type="predicted"/>
<dbReference type="AlphaFoldDB" id="A0A892ZGL7"/>
<evidence type="ECO:0000259" key="1">
    <source>
        <dbReference type="Pfam" id="PF09361"/>
    </source>
</evidence>
<dbReference type="Pfam" id="PF09361">
    <property type="entry name" value="Phasin_2"/>
    <property type="match status" value="1"/>
</dbReference>
<dbReference type="EMBL" id="CP069798">
    <property type="protein sequence ID" value="QRQ81783.1"/>
    <property type="molecule type" value="Genomic_DNA"/>
</dbReference>
<sequence length="113" mass="12844">MYTDIFKTLNDQSQNAFEPMVKFNQLVAKNFSELTNLQLDSARQYADIGLAQMHLNSQVKDVQSLVNSGTKQLETMTRISQQMIEDGKKLANLANDFKSELDKLVTEAVEKKK</sequence>
<protein>
    <submittedName>
        <fullName evidence="2">Phasin family protein</fullName>
    </submittedName>
</protein>
<dbReference type="Proteomes" id="UP000653156">
    <property type="component" value="Chromosome"/>
</dbReference>
<dbReference type="KEGG" id="ptes:JQU52_14110"/>
<feature type="domain" description="Phasin" evidence="1">
    <location>
        <begin position="8"/>
        <end position="108"/>
    </location>
</feature>